<dbReference type="SMART" id="SM00046">
    <property type="entry name" value="DAGKc"/>
    <property type="match status" value="1"/>
</dbReference>
<dbReference type="InterPro" id="IPR016064">
    <property type="entry name" value="NAD/diacylglycerol_kinase_sf"/>
</dbReference>
<name>A0A6A4VNW0_AMPAM</name>
<dbReference type="EMBL" id="VIIS01001593">
    <property type="protein sequence ID" value="KAF0295864.1"/>
    <property type="molecule type" value="Genomic_DNA"/>
</dbReference>
<comment type="caution">
    <text evidence="2">The sequence shown here is derived from an EMBL/GenBank/DDBJ whole genome shotgun (WGS) entry which is preliminary data.</text>
</comment>
<keyword evidence="3" id="KW-1185">Reference proteome</keyword>
<sequence>MALATPSDKDIFKLILYDIKFQSARTMWHGNQKEHLIVPVAPPDCSIPAPNTCGKAFAVHYAERVGRRWKLRVQHFHQKNVALLQPWVDQLQSLLNGEQRPRRLLVIINPTCGSRKAPNIYTKKVQPIFTLAGVQTEVIQTTHAGHALAVLRRCSLHGQDGVVVVGGDGTLMEALNGLLTRPSPDGSDRPPCAPLPIGVIPAGSTDAVCGSVGTADPVTAALLIVMGVTRWVDVCSLRTAGQLLRYSLSMITYGFFGDVLQDSEKLRWLGPMRYNVAGAGRFWRSRAYRGSVAFRTAPGAMEPHKPCFADCDVCLREPVEAEGETQGQNDGEWHRVSGPFLVVSSANVSCRCKITPEGMCPRAHLSDGWAHLILVRQTSRANFLRYMYRSAAGKAPFDLPFVEYYRVKEFELLPESTGDDQRLLGEAHINLAMSVDSTAAGGEWRAPERITATGAAPAGRRPLDSVWNCDGEVVTDPAVNLRVHPRAIRLFGRGVERLEEGSGCCGCGRRTKKQI</sequence>
<dbReference type="Proteomes" id="UP000440578">
    <property type="component" value="Unassembled WGS sequence"/>
</dbReference>
<keyword evidence="2" id="KW-0418">Kinase</keyword>
<dbReference type="AlphaFoldDB" id="A0A6A4VNW0"/>
<dbReference type="OrthoDB" id="530923at2759"/>
<dbReference type="GO" id="GO:0006672">
    <property type="term" value="P:ceramide metabolic process"/>
    <property type="evidence" value="ECO:0007669"/>
    <property type="project" value="TreeGrafter"/>
</dbReference>
<dbReference type="GO" id="GO:0001729">
    <property type="term" value="F:ceramide kinase activity"/>
    <property type="evidence" value="ECO:0007669"/>
    <property type="project" value="TreeGrafter"/>
</dbReference>
<dbReference type="InterPro" id="IPR001206">
    <property type="entry name" value="Diacylglycerol_kinase_cat_dom"/>
</dbReference>
<dbReference type="PROSITE" id="PS50146">
    <property type="entry name" value="DAGK"/>
    <property type="match status" value="1"/>
</dbReference>
<dbReference type="Gene3D" id="2.60.200.40">
    <property type="match status" value="1"/>
</dbReference>
<evidence type="ECO:0000313" key="3">
    <source>
        <dbReference type="Proteomes" id="UP000440578"/>
    </source>
</evidence>
<dbReference type="PANTHER" id="PTHR12358">
    <property type="entry name" value="SPHINGOSINE KINASE"/>
    <property type="match status" value="1"/>
</dbReference>
<evidence type="ECO:0000259" key="1">
    <source>
        <dbReference type="PROSITE" id="PS50146"/>
    </source>
</evidence>
<dbReference type="InterPro" id="IPR017438">
    <property type="entry name" value="ATP-NAD_kinase_N"/>
</dbReference>
<dbReference type="PANTHER" id="PTHR12358:SF111">
    <property type="entry name" value="CERAMIDE KINASE, ISOFORM A"/>
    <property type="match status" value="1"/>
</dbReference>
<dbReference type="SUPFAM" id="SSF111331">
    <property type="entry name" value="NAD kinase/diacylglycerol kinase-like"/>
    <property type="match status" value="1"/>
</dbReference>
<evidence type="ECO:0000313" key="2">
    <source>
        <dbReference type="EMBL" id="KAF0295865.1"/>
    </source>
</evidence>
<dbReference type="Pfam" id="PF19280">
    <property type="entry name" value="CERK_C"/>
    <property type="match status" value="1"/>
</dbReference>
<gene>
    <name evidence="2" type="primary">CERK_1</name>
    <name evidence="2" type="ORF">FJT64_006666</name>
</gene>
<dbReference type="Gene3D" id="3.40.50.10330">
    <property type="entry name" value="Probable inorganic polyphosphate/atp-NAD kinase, domain 1"/>
    <property type="match status" value="1"/>
</dbReference>
<dbReference type="GO" id="GO:0016020">
    <property type="term" value="C:membrane"/>
    <property type="evidence" value="ECO:0007669"/>
    <property type="project" value="GOC"/>
</dbReference>
<protein>
    <submittedName>
        <fullName evidence="2">Ceramide kinase</fullName>
    </submittedName>
</protein>
<proteinExistence type="predicted"/>
<dbReference type="EMBL" id="VIIS01001593">
    <property type="protein sequence ID" value="KAF0295865.1"/>
    <property type="molecule type" value="Genomic_DNA"/>
</dbReference>
<reference evidence="2 3" key="1">
    <citation type="submission" date="2019-07" db="EMBL/GenBank/DDBJ databases">
        <title>Draft genome assembly of a fouling barnacle, Amphibalanus amphitrite (Darwin, 1854): The first reference genome for Thecostraca.</title>
        <authorList>
            <person name="Kim W."/>
        </authorList>
    </citation>
    <scope>NUCLEOTIDE SEQUENCE [LARGE SCALE GENOMIC DNA]</scope>
    <source>
        <strain evidence="2">SNU_AA5</strain>
        <tissue evidence="2">Soma without cirri and trophi</tissue>
    </source>
</reference>
<dbReference type="InterPro" id="IPR045363">
    <property type="entry name" value="CERK_C"/>
</dbReference>
<feature type="domain" description="DAGKc" evidence="1">
    <location>
        <begin position="99"/>
        <end position="241"/>
    </location>
</feature>
<organism evidence="2 3">
    <name type="scientific">Amphibalanus amphitrite</name>
    <name type="common">Striped barnacle</name>
    <name type="synonym">Balanus amphitrite</name>
    <dbReference type="NCBI Taxonomy" id="1232801"/>
    <lineage>
        <taxon>Eukaryota</taxon>
        <taxon>Metazoa</taxon>
        <taxon>Ecdysozoa</taxon>
        <taxon>Arthropoda</taxon>
        <taxon>Crustacea</taxon>
        <taxon>Multicrustacea</taxon>
        <taxon>Cirripedia</taxon>
        <taxon>Thoracica</taxon>
        <taxon>Thoracicalcarea</taxon>
        <taxon>Balanomorpha</taxon>
        <taxon>Balanoidea</taxon>
        <taxon>Balanidae</taxon>
        <taxon>Amphibalaninae</taxon>
        <taxon>Amphibalanus</taxon>
    </lineage>
</organism>
<accession>A0A6A4VNW0</accession>
<dbReference type="InterPro" id="IPR050187">
    <property type="entry name" value="Lipid_Phosphate_FormReg"/>
</dbReference>
<keyword evidence="2" id="KW-0808">Transferase</keyword>
<dbReference type="Pfam" id="PF00781">
    <property type="entry name" value="DAGK_cat"/>
    <property type="match status" value="1"/>
</dbReference>